<dbReference type="PANTHER" id="PTHR43179">
    <property type="entry name" value="RHAMNOSYLTRANSFERASE WBBL"/>
    <property type="match status" value="1"/>
</dbReference>
<dbReference type="PANTHER" id="PTHR43179:SF12">
    <property type="entry name" value="GALACTOFURANOSYLTRANSFERASE GLFT2"/>
    <property type="match status" value="1"/>
</dbReference>
<name>A0A4R2QQF1_9PSEU</name>
<dbReference type="GO" id="GO:0016757">
    <property type="term" value="F:glycosyltransferase activity"/>
    <property type="evidence" value="ECO:0007669"/>
    <property type="project" value="UniProtKB-KW"/>
</dbReference>
<gene>
    <name evidence="6" type="ORF">EV191_10977</name>
</gene>
<evidence type="ECO:0000256" key="2">
    <source>
        <dbReference type="ARBA" id="ARBA00006739"/>
    </source>
</evidence>
<dbReference type="Gene3D" id="3.90.550.10">
    <property type="entry name" value="Spore Coat Polysaccharide Biosynthesis Protein SpsA, Chain A"/>
    <property type="match status" value="1"/>
</dbReference>
<protein>
    <submittedName>
        <fullName evidence="6">GT2 family glycosyltransferase</fullName>
    </submittedName>
</protein>
<comment type="similarity">
    <text evidence="2">Belongs to the glycosyltransferase 2 family.</text>
</comment>
<evidence type="ECO:0000313" key="6">
    <source>
        <dbReference type="EMBL" id="TCP49255.1"/>
    </source>
</evidence>
<dbReference type="SUPFAM" id="SSF53448">
    <property type="entry name" value="Nucleotide-diphospho-sugar transferases"/>
    <property type="match status" value="1"/>
</dbReference>
<feature type="domain" description="Glycosyltransferase 2-like" evidence="5">
    <location>
        <begin position="9"/>
        <end position="167"/>
    </location>
</feature>
<keyword evidence="3" id="KW-0328">Glycosyltransferase</keyword>
<dbReference type="EMBL" id="SLXQ01000009">
    <property type="protein sequence ID" value="TCP49255.1"/>
    <property type="molecule type" value="Genomic_DNA"/>
</dbReference>
<dbReference type="OrthoDB" id="9771846at2"/>
<proteinExistence type="inferred from homology"/>
<evidence type="ECO:0000256" key="1">
    <source>
        <dbReference type="ARBA" id="ARBA00004776"/>
    </source>
</evidence>
<dbReference type="InterPro" id="IPR029044">
    <property type="entry name" value="Nucleotide-diphossugar_trans"/>
</dbReference>
<dbReference type="InterPro" id="IPR001173">
    <property type="entry name" value="Glyco_trans_2-like"/>
</dbReference>
<dbReference type="Proteomes" id="UP000294911">
    <property type="component" value="Unassembled WGS sequence"/>
</dbReference>
<dbReference type="RefSeq" id="WP_132878559.1">
    <property type="nucleotide sequence ID" value="NZ_SLXQ01000009.1"/>
</dbReference>
<reference evidence="6 7" key="1">
    <citation type="submission" date="2019-03" db="EMBL/GenBank/DDBJ databases">
        <title>Genomic Encyclopedia of Type Strains, Phase IV (KMG-IV): sequencing the most valuable type-strain genomes for metagenomic binning, comparative biology and taxonomic classification.</title>
        <authorList>
            <person name="Goeker M."/>
        </authorList>
    </citation>
    <scope>NUCLEOTIDE SEQUENCE [LARGE SCALE GENOMIC DNA]</scope>
    <source>
        <strain evidence="6 7">DSM 45765</strain>
    </source>
</reference>
<comment type="caution">
    <text evidence="6">The sequence shown here is derived from an EMBL/GenBank/DDBJ whole genome shotgun (WGS) entry which is preliminary data.</text>
</comment>
<dbReference type="CDD" id="cd04186">
    <property type="entry name" value="GT_2_like_c"/>
    <property type="match status" value="1"/>
</dbReference>
<dbReference type="Pfam" id="PF00535">
    <property type="entry name" value="Glycos_transf_2"/>
    <property type="match status" value="1"/>
</dbReference>
<keyword evidence="4 6" id="KW-0808">Transferase</keyword>
<comment type="pathway">
    <text evidence="1">Cell wall biogenesis; cell wall polysaccharide biosynthesis.</text>
</comment>
<sequence>MTAGTQQSTVIVVTWRGRNQLTACLDALARQSRPHRILVVDNASTDGTARLIAEHPSRPAVLRTQRNLGYAGALARVLPTVRTRYVAWLNDDAVPSTDWLARLEDALDEHPCLAATSSLLRRPDGAVQSAGVRLTADGHGADATQAPPDGDVFGFCGGAVLLRTAALADVPGVAGEFFCYYEDTDLSWQLRLAGWAIRAVPAEVVHAHGSTTAIGSRQFHRWNERNRLLTLLRCAPAGVAVTQLVRFIAVTALLPIKRVPPAANFSARLRLRVLAEVFGGLGRALRTRRRIGYRARQRRAEVWATWAGRAVPGRTLE</sequence>
<evidence type="ECO:0000313" key="7">
    <source>
        <dbReference type="Proteomes" id="UP000294911"/>
    </source>
</evidence>
<evidence type="ECO:0000259" key="5">
    <source>
        <dbReference type="Pfam" id="PF00535"/>
    </source>
</evidence>
<evidence type="ECO:0000256" key="3">
    <source>
        <dbReference type="ARBA" id="ARBA00022676"/>
    </source>
</evidence>
<dbReference type="AlphaFoldDB" id="A0A4R2QQF1"/>
<accession>A0A4R2QQF1</accession>
<evidence type="ECO:0000256" key="4">
    <source>
        <dbReference type="ARBA" id="ARBA00022679"/>
    </source>
</evidence>
<organism evidence="6 7">
    <name type="scientific">Tamaricihabitans halophyticus</name>
    <dbReference type="NCBI Taxonomy" id="1262583"/>
    <lineage>
        <taxon>Bacteria</taxon>
        <taxon>Bacillati</taxon>
        <taxon>Actinomycetota</taxon>
        <taxon>Actinomycetes</taxon>
        <taxon>Pseudonocardiales</taxon>
        <taxon>Pseudonocardiaceae</taxon>
        <taxon>Tamaricihabitans</taxon>
    </lineage>
</organism>
<keyword evidence="7" id="KW-1185">Reference proteome</keyword>